<dbReference type="SMART" id="SM00448">
    <property type="entry name" value="REC"/>
    <property type="match status" value="1"/>
</dbReference>
<proteinExistence type="predicted"/>
<dbReference type="SUPFAM" id="SSF52172">
    <property type="entry name" value="CheY-like"/>
    <property type="match status" value="1"/>
</dbReference>
<dbReference type="CDD" id="cd06170">
    <property type="entry name" value="LuxR_C_like"/>
    <property type="match status" value="1"/>
</dbReference>
<dbReference type="SMART" id="SM00421">
    <property type="entry name" value="HTH_LUXR"/>
    <property type="match status" value="1"/>
</dbReference>
<reference evidence="5" key="1">
    <citation type="submission" date="2018-06" db="EMBL/GenBank/DDBJ databases">
        <authorList>
            <person name="Zhirakovskaya E."/>
        </authorList>
    </citation>
    <scope>NUCLEOTIDE SEQUENCE</scope>
</reference>
<dbReference type="PANTHER" id="PTHR45566">
    <property type="entry name" value="HTH-TYPE TRANSCRIPTIONAL REGULATOR YHJB-RELATED"/>
    <property type="match status" value="1"/>
</dbReference>
<evidence type="ECO:0000313" key="5">
    <source>
        <dbReference type="EMBL" id="VAX12729.1"/>
    </source>
</evidence>
<dbReference type="CDD" id="cd17535">
    <property type="entry name" value="REC_NarL-like"/>
    <property type="match status" value="1"/>
</dbReference>
<dbReference type="GO" id="GO:0000160">
    <property type="term" value="P:phosphorelay signal transduction system"/>
    <property type="evidence" value="ECO:0007669"/>
    <property type="project" value="InterPro"/>
</dbReference>
<evidence type="ECO:0000259" key="3">
    <source>
        <dbReference type="PROSITE" id="PS50043"/>
    </source>
</evidence>
<evidence type="ECO:0000256" key="2">
    <source>
        <dbReference type="ARBA" id="ARBA00023125"/>
    </source>
</evidence>
<name>A0A3B1B314_9ZZZZ</name>
<accession>A0A3B1B314</accession>
<dbReference type="InterPro" id="IPR058245">
    <property type="entry name" value="NreC/VraR/RcsB-like_REC"/>
</dbReference>
<gene>
    <name evidence="5" type="ORF">MNBD_GAMMA24-1605</name>
</gene>
<evidence type="ECO:0000256" key="1">
    <source>
        <dbReference type="ARBA" id="ARBA00022553"/>
    </source>
</evidence>
<dbReference type="InterPro" id="IPR016032">
    <property type="entry name" value="Sig_transdc_resp-reg_C-effctor"/>
</dbReference>
<sequence>MKILIADDHALFRQGLLYTLQSLGDDVEVMEASNAIEVLDYVEQYTDLDLVLMDLDMPGIDGYSGLLKLRETHPELPVAIVTASEYEADMLRIIESGASGYIPKSLTSSEMLEALRQILDGEIFVPNLSATSGTFQIRQITSSGPLLASLDKNEAAAEIRSRLTPRQLDVLKLMCEGMSNKVIAHSLGMAEGTVKIHVTAILKELNATNRTQAVIMAKETGFVPA</sequence>
<feature type="domain" description="Response regulatory" evidence="4">
    <location>
        <begin position="2"/>
        <end position="119"/>
    </location>
</feature>
<protein>
    <submittedName>
        <fullName evidence="5">Transcriptional regulator, LuxR family</fullName>
    </submittedName>
</protein>
<evidence type="ECO:0000259" key="4">
    <source>
        <dbReference type="PROSITE" id="PS50110"/>
    </source>
</evidence>
<keyword evidence="2" id="KW-0238">DNA-binding</keyword>
<dbReference type="InterPro" id="IPR051015">
    <property type="entry name" value="EvgA-like"/>
</dbReference>
<keyword evidence="1" id="KW-0597">Phosphoprotein</keyword>
<organism evidence="5">
    <name type="scientific">hydrothermal vent metagenome</name>
    <dbReference type="NCBI Taxonomy" id="652676"/>
    <lineage>
        <taxon>unclassified sequences</taxon>
        <taxon>metagenomes</taxon>
        <taxon>ecological metagenomes</taxon>
    </lineage>
</organism>
<dbReference type="SUPFAM" id="SSF46894">
    <property type="entry name" value="C-terminal effector domain of the bipartite response regulators"/>
    <property type="match status" value="1"/>
</dbReference>
<dbReference type="AlphaFoldDB" id="A0A3B1B314"/>
<dbReference type="GO" id="GO:0006355">
    <property type="term" value="P:regulation of DNA-templated transcription"/>
    <property type="evidence" value="ECO:0007669"/>
    <property type="project" value="InterPro"/>
</dbReference>
<dbReference type="GO" id="GO:0003677">
    <property type="term" value="F:DNA binding"/>
    <property type="evidence" value="ECO:0007669"/>
    <property type="project" value="UniProtKB-KW"/>
</dbReference>
<feature type="domain" description="HTH luxR-type" evidence="3">
    <location>
        <begin position="156"/>
        <end position="221"/>
    </location>
</feature>
<dbReference type="Pfam" id="PF00072">
    <property type="entry name" value="Response_reg"/>
    <property type="match status" value="1"/>
</dbReference>
<dbReference type="PROSITE" id="PS50110">
    <property type="entry name" value="RESPONSE_REGULATORY"/>
    <property type="match status" value="1"/>
</dbReference>
<dbReference type="EMBL" id="UOFZ01000062">
    <property type="protein sequence ID" value="VAX12729.1"/>
    <property type="molecule type" value="Genomic_DNA"/>
</dbReference>
<dbReference type="InterPro" id="IPR000792">
    <property type="entry name" value="Tscrpt_reg_LuxR_C"/>
</dbReference>
<dbReference type="InterPro" id="IPR011006">
    <property type="entry name" value="CheY-like_superfamily"/>
</dbReference>
<dbReference type="Gene3D" id="3.40.50.2300">
    <property type="match status" value="1"/>
</dbReference>
<dbReference type="PANTHER" id="PTHR45566:SF1">
    <property type="entry name" value="HTH-TYPE TRANSCRIPTIONAL REGULATOR YHJB-RELATED"/>
    <property type="match status" value="1"/>
</dbReference>
<dbReference type="PRINTS" id="PR00038">
    <property type="entry name" value="HTHLUXR"/>
</dbReference>
<dbReference type="InterPro" id="IPR001789">
    <property type="entry name" value="Sig_transdc_resp-reg_receiver"/>
</dbReference>
<dbReference type="Pfam" id="PF00196">
    <property type="entry name" value="GerE"/>
    <property type="match status" value="1"/>
</dbReference>
<dbReference type="PROSITE" id="PS50043">
    <property type="entry name" value="HTH_LUXR_2"/>
    <property type="match status" value="1"/>
</dbReference>